<dbReference type="SUPFAM" id="SSF81872">
    <property type="entry name" value="BRCA2 helical domain"/>
    <property type="match status" value="1"/>
</dbReference>
<evidence type="ECO:0000256" key="1">
    <source>
        <dbReference type="ARBA" id="ARBA00022737"/>
    </source>
</evidence>
<keyword evidence="5" id="KW-0234">DNA repair</keyword>
<dbReference type="InterPro" id="IPR015188">
    <property type="entry name" value="BRCA2_OB_3"/>
</dbReference>
<keyword evidence="3" id="KW-0238">DNA-binding</keyword>
<dbReference type="Pfam" id="PF09169">
    <property type="entry name" value="BRCA-2_helical"/>
    <property type="match status" value="1"/>
</dbReference>
<evidence type="ECO:0000259" key="7">
    <source>
        <dbReference type="Pfam" id="PF09103"/>
    </source>
</evidence>
<dbReference type="GO" id="GO:0003677">
    <property type="term" value="F:DNA binding"/>
    <property type="evidence" value="ECO:0007669"/>
    <property type="project" value="UniProtKB-KW"/>
</dbReference>
<dbReference type="InterPro" id="IPR015187">
    <property type="entry name" value="BRCA2_OB_1"/>
</dbReference>
<dbReference type="Gene3D" id="2.40.50.140">
    <property type="entry name" value="Nucleic acid-binding proteins"/>
    <property type="match status" value="3"/>
</dbReference>
<dbReference type="GO" id="GO:0005634">
    <property type="term" value="C:nucleus"/>
    <property type="evidence" value="ECO:0007669"/>
    <property type="project" value="TreeGrafter"/>
</dbReference>
<sequence>MNDLVQSFELILNKQNRKKSTALYRETVNQKEQSYKPQDVISSVFHQLKAIQNADSSKSDNRTPKYLQKYKNSTFSVNNLPTVDEEPPKHTTKFDTQCISDTQLMNVIEDAEILEAHQGMTQEFETAFLHTNTEHQSDKYVDSSGIDTVKETNQLNDSVKNRDNNDVGEQLITEMYNTSTENEILEFTSKIDHNKEPTNINNEFNENESSNLNNLVEDIEFSTETNLNNNTESHNIEMEQLSQVLVTKKTNFKRNQIKTRTFSHKPDSKDEYSSETESQFDQNSETNNVYNKDRPPVFTTKNDILKSKSPSPLVFNLDQFEQFETMALSLLESESCAMGIHVINSQILHKELCFNMNKETDLTDSDRVRVVDEKVDLDVVKEIITIDNANSEKIVHQVSKQNIRDDLKNKSDKSNDVLKDEILFSSDEEEHSVHKEYQDLPFTCALETSFYNQSDVLDKTMYVGFQTASNRSIQICADSFARAKSILNDVTSDEITITELVNNCNSSIKEKETIDMLKECTPNLDQNAELSQVIHQDLKLSSGDLVGFMTANNKKIELSKRALARCKKVFQDIDLDEKFDCRNGEEDSHEKNKDEDNNHIESELHTCDTEKEFTKYCENPVDNVIGFDEEMVEEFENIEMSLDDLNVKKAVTVPSNTLKINTKTSSEVACDNTENVLEDVPFHEKSNENISKENNINDNVLSQILGNYKVKTHKTKTIIDAKINNNNHMNISKDYRLCAQNKNMINSVKEISNDVYNDQKGEPSSERDVNFKTEPENMKITHDDIAQTKNHFKDSVEEIPKVVSNTEKYRDCIKVNLNQPSTSTGFLGFKTANNKNIEISKKAWSKSKNVFNDIDSMELPKKENKDYPNSLQRNKCKVIGKADSNYSNNEIRFGGFKTASNKIIDISNERFANTKNIFSDINFTDLLSEKLNENPQDVNDPVTGKEVSEIKPEEALGFVGFKSASNKMIKVSEKAIAQSKNIFKDIDTEFSKPPLKENQEEEEMKTYNYKYQKSSSEISTESSCAGFKTASNKNIQISRNALAKTKDIFKNIDSKDFKLPNVNKKDYPDFEEHLTEEHDESNGKNPYKSDREITNSIQLKHLVVNRNPELKVLLNVEDKNKCIDKKRQDCSNIRHDNNPEEDLNSIKTSSNETHVDYIPTSPVFNVPSALKRPVFAKSPKKSIAMFDDLENRNTGDIPINIGFVGFHTASNKQVKISDKALAKSKKIFQDLDSRDDVSVENTITKAKTLYPVEILQENQESTQVFDIPINKNEFTGTSFKGFQTASEKPVEISRSALEKSKKLFTDIDKVSLKAIGSCELERNKTTDSKTLTTAKGLNFKGFQTASHQKVTVSKESLVKAKQLFSDHEIQNSEEKVTVNPSNLNVGFQTGNNKAIAVSEEALAKSKRLFSEIDEECVVNTGKKEKKMHKDDIDAMLDTQVLNNFEETLYTEDFAVSPKNTKRSGSPILSCPRAKKTKKFEVPYNLKQIPKPIAKPIKESTIENNKISYRDNYKKNITFTLKDLDNMSKNMSKPIDPYLRSFTFENLLQFEFNHERNDLSSDNMTVDLLKQEFLNSVNAKLIPSGWIDNHLKLILWKLISYEIKFKSLLVCTTKNVTEQLKFRYDKELYNAQRPALRKIYEKDDLPSKTIALCVVGIYVDDFLVSSVTDTSSNIELILTDGWYSIRCKIDKMLTQIVCSGKICAGSKIATTGAELIGCEQGVSPWEDTSAIRLKISGNSTRRARWDAKLGYHRGTISSQLSSIQVIGGKVSKLRVLVTRVYPALYIEKFEDGSTVTRSERLENIHQMKTEAERQAFMEKLYEEVEKEFADQESQDSEGLSDSYKRTCMESGSQIAKMMKQSKDPSEFRAQLTDSQLHLLEAHTSKNRDRLLQDIQARVRDKIEKAGVCVNRNVVSLLKIRVAGVIEKEENVEVSKGMMSIWKPNDAIQEVIKEGAWIDVLNVIPTAVRYSEIQISASRQSVFSATKYKEPDKFKPYTKLLQRQWYTIKDLAQNPSMSTDYNEIDTVGLIFLIDPSIKEFDSTKQSFQNVYLADSDKNIICANFWGGLKKFGFQNVLDTGQVLACVNLQKRAGNTRKSIPQFRVTEFSYFTQTPKNVAARKILEEFNKKLNGLDRRKFCQDCIIIKNSFSYTKNNENISPYRCMNSDVNMSKNKVFIDSPLVRTNKMDDNFNLTGLDFESTFKQDSQFSEEMLQRKKKVNEKIARLKMYGEPPPLSPIHIINRSKQACSSYKSPLISSNSNSNIHNNIKTVNENSTLKTVDNLRNISDSSINVTTIEITPQKCGVQSEVSTSPVLLNRTYVKNVNPVKINFDVQENNDSTVDHFAEEFEGSPPLSLD</sequence>
<dbReference type="InterPro" id="IPR036315">
    <property type="entry name" value="BRCA2_hlx_sf"/>
</dbReference>
<proteinExistence type="predicted"/>
<feature type="domain" description="BRCA2 OB1" evidence="7">
    <location>
        <begin position="1633"/>
        <end position="1752"/>
    </location>
</feature>
<dbReference type="InterPro" id="IPR015252">
    <property type="entry name" value="BRCA2_hlx"/>
</dbReference>
<dbReference type="Pfam" id="PF09104">
    <property type="entry name" value="BRCA-2_OB3"/>
    <property type="match status" value="1"/>
</dbReference>
<dbReference type="PANTHER" id="PTHR11289:SF0">
    <property type="entry name" value="BREAST CANCER TYPE 2 SUSCEPTIBILITY PROTEIN"/>
    <property type="match status" value="1"/>
</dbReference>
<dbReference type="InterPro" id="IPR012340">
    <property type="entry name" value="NA-bd_OB-fold"/>
</dbReference>
<protein>
    <recommendedName>
        <fullName evidence="12">Breast cancer type 2 susceptibility protein</fullName>
    </recommendedName>
</protein>
<evidence type="ECO:0000256" key="4">
    <source>
        <dbReference type="ARBA" id="ARBA00023172"/>
    </source>
</evidence>
<dbReference type="SUPFAM" id="SSF50249">
    <property type="entry name" value="Nucleic acid-binding proteins"/>
    <property type="match status" value="3"/>
</dbReference>
<dbReference type="SUPFAM" id="SSF81878">
    <property type="entry name" value="BRCA2 tower domain"/>
    <property type="match status" value="1"/>
</dbReference>
<feature type="domain" description="BRCA2 OB3" evidence="8">
    <location>
        <begin position="2003"/>
        <end position="2140"/>
    </location>
</feature>
<keyword evidence="2" id="KW-0227">DNA damage</keyword>
<feature type="region of interest" description="Disordered" evidence="6">
    <location>
        <begin position="582"/>
        <end position="601"/>
    </location>
</feature>
<reference evidence="10 11" key="1">
    <citation type="submission" date="2020-04" db="EMBL/GenBank/DDBJ databases">
        <authorList>
            <person name="Wallbank WR R."/>
            <person name="Pardo Diaz C."/>
            <person name="Kozak K."/>
            <person name="Martin S."/>
            <person name="Jiggins C."/>
            <person name="Moest M."/>
            <person name="Warren A I."/>
            <person name="Byers J.R.P. K."/>
            <person name="Montejo-Kovacevich G."/>
            <person name="Yen C E."/>
        </authorList>
    </citation>
    <scope>NUCLEOTIDE SEQUENCE [LARGE SCALE GENOMIC DNA]</scope>
</reference>
<dbReference type="EMBL" id="CADEBD010000293">
    <property type="protein sequence ID" value="CAB3233570.1"/>
    <property type="molecule type" value="Genomic_DNA"/>
</dbReference>
<evidence type="ECO:0000259" key="8">
    <source>
        <dbReference type="Pfam" id="PF09104"/>
    </source>
</evidence>
<evidence type="ECO:0000256" key="3">
    <source>
        <dbReference type="ARBA" id="ARBA00023125"/>
    </source>
</evidence>
<dbReference type="Pfam" id="PF00634">
    <property type="entry name" value="BRCA2"/>
    <property type="match status" value="8"/>
</dbReference>
<organism evidence="10 11">
    <name type="scientific">Arctia plantaginis</name>
    <name type="common">Wood tiger moth</name>
    <name type="synonym">Phalaena plantaginis</name>
    <dbReference type="NCBI Taxonomy" id="874455"/>
    <lineage>
        <taxon>Eukaryota</taxon>
        <taxon>Metazoa</taxon>
        <taxon>Ecdysozoa</taxon>
        <taxon>Arthropoda</taxon>
        <taxon>Hexapoda</taxon>
        <taxon>Insecta</taxon>
        <taxon>Pterygota</taxon>
        <taxon>Neoptera</taxon>
        <taxon>Endopterygota</taxon>
        <taxon>Lepidoptera</taxon>
        <taxon>Glossata</taxon>
        <taxon>Ditrysia</taxon>
        <taxon>Noctuoidea</taxon>
        <taxon>Erebidae</taxon>
        <taxon>Arctiinae</taxon>
        <taxon>Arctia</taxon>
    </lineage>
</organism>
<evidence type="ECO:0000313" key="11">
    <source>
        <dbReference type="Proteomes" id="UP000494256"/>
    </source>
</evidence>
<dbReference type="InterPro" id="IPR002093">
    <property type="entry name" value="BRCA2_repeat"/>
</dbReference>
<name>A0A8S0ZP48_ARCPL</name>
<evidence type="ECO:0000256" key="6">
    <source>
        <dbReference type="SAM" id="MobiDB-lite"/>
    </source>
</evidence>
<feature type="domain" description="Breast cancer type 2 susceptibility protein helical" evidence="9">
    <location>
        <begin position="1575"/>
        <end position="1627"/>
    </location>
</feature>
<dbReference type="GO" id="GO:0000724">
    <property type="term" value="P:double-strand break repair via homologous recombination"/>
    <property type="evidence" value="ECO:0007669"/>
    <property type="project" value="InterPro"/>
</dbReference>
<evidence type="ECO:0008006" key="12">
    <source>
        <dbReference type="Google" id="ProtNLM"/>
    </source>
</evidence>
<dbReference type="Pfam" id="PF09103">
    <property type="entry name" value="BRCA-2_OB1"/>
    <property type="match status" value="1"/>
</dbReference>
<evidence type="ECO:0000259" key="9">
    <source>
        <dbReference type="Pfam" id="PF09169"/>
    </source>
</evidence>
<dbReference type="Gene3D" id="6.10.70.10">
    <property type="match status" value="1"/>
</dbReference>
<dbReference type="GO" id="GO:0006355">
    <property type="term" value="P:regulation of DNA-templated transcription"/>
    <property type="evidence" value="ECO:0007669"/>
    <property type="project" value="TreeGrafter"/>
</dbReference>
<gene>
    <name evidence="10" type="ORF">APLA_LOCUS6140</name>
</gene>
<accession>A0A8S0ZP48</accession>
<dbReference type="PANTHER" id="PTHR11289">
    <property type="entry name" value="BREAST CANCER TYPE 2 SUSCEPTIBILITY PROTEIN BRCA2"/>
    <property type="match status" value="1"/>
</dbReference>
<comment type="caution">
    <text evidence="10">The sequence shown here is derived from an EMBL/GenBank/DDBJ whole genome shotgun (WGS) entry which is preliminary data.</text>
</comment>
<dbReference type="PROSITE" id="PS50138">
    <property type="entry name" value="BRCA2_REPEAT"/>
    <property type="match status" value="10"/>
</dbReference>
<feature type="compositionally biased region" description="Polar residues" evidence="6">
    <location>
        <begin position="275"/>
        <end position="290"/>
    </location>
</feature>
<evidence type="ECO:0000256" key="2">
    <source>
        <dbReference type="ARBA" id="ARBA00022763"/>
    </source>
</evidence>
<keyword evidence="4" id="KW-0233">DNA recombination</keyword>
<evidence type="ECO:0000313" key="10">
    <source>
        <dbReference type="EMBL" id="CAB3233570.1"/>
    </source>
</evidence>
<dbReference type="Proteomes" id="UP000494256">
    <property type="component" value="Unassembled WGS sequence"/>
</dbReference>
<keyword evidence="1" id="KW-0677">Repeat</keyword>
<dbReference type="CDD" id="cd04493">
    <property type="entry name" value="BRCA2DBD_OB1"/>
    <property type="match status" value="1"/>
</dbReference>
<dbReference type="InterPro" id="IPR015525">
    <property type="entry name" value="BRCA2"/>
</dbReference>
<feature type="region of interest" description="Disordered" evidence="6">
    <location>
        <begin position="257"/>
        <end position="295"/>
    </location>
</feature>
<dbReference type="OrthoDB" id="6380398at2759"/>
<evidence type="ECO:0000256" key="5">
    <source>
        <dbReference type="ARBA" id="ARBA00023204"/>
    </source>
</evidence>